<evidence type="ECO:0000259" key="5">
    <source>
        <dbReference type="Pfam" id="PF13470"/>
    </source>
</evidence>
<dbReference type="SUPFAM" id="SSF88723">
    <property type="entry name" value="PIN domain-like"/>
    <property type="match status" value="1"/>
</dbReference>
<sequence>MKSKLLLDTNVLIDYAVVNRPEHAEATALVKRIASGQDTGHTTSGSLKDFYYLCRKPLGEAASRHLIRNFLVLLNVLPVGQEECHDSAYSDEPDFEDGLIRAVAERNDMDFIIARDSGAFAHSPVRSLTARRYLELFGQD</sequence>
<evidence type="ECO:0000256" key="1">
    <source>
        <dbReference type="ARBA" id="ARBA00022722"/>
    </source>
</evidence>
<evidence type="ECO:0000313" key="6">
    <source>
        <dbReference type="EMBL" id="KAB7788598.1"/>
    </source>
</evidence>
<evidence type="ECO:0000313" key="7">
    <source>
        <dbReference type="Proteomes" id="UP000468413"/>
    </source>
</evidence>
<keyword evidence="2" id="KW-0479">Metal-binding</keyword>
<dbReference type="GO" id="GO:0004518">
    <property type="term" value="F:nuclease activity"/>
    <property type="evidence" value="ECO:0007669"/>
    <property type="project" value="UniProtKB-KW"/>
</dbReference>
<evidence type="ECO:0000256" key="2">
    <source>
        <dbReference type="ARBA" id="ARBA00022723"/>
    </source>
</evidence>
<dbReference type="GO" id="GO:0016787">
    <property type="term" value="F:hydrolase activity"/>
    <property type="evidence" value="ECO:0007669"/>
    <property type="project" value="UniProtKB-KW"/>
</dbReference>
<dbReference type="EMBL" id="WBVS01000003">
    <property type="protein sequence ID" value="KAB7788598.1"/>
    <property type="molecule type" value="Genomic_DNA"/>
</dbReference>
<name>A0A6I1GKX0_9BIFI</name>
<accession>A0A6I1GKX0</accession>
<dbReference type="Proteomes" id="UP000468413">
    <property type="component" value="Unassembled WGS sequence"/>
</dbReference>
<dbReference type="InterPro" id="IPR002716">
    <property type="entry name" value="PIN_dom"/>
</dbReference>
<dbReference type="AlphaFoldDB" id="A0A6I1GKX0"/>
<keyword evidence="1" id="KW-0540">Nuclease</keyword>
<keyword evidence="7" id="KW-1185">Reference proteome</keyword>
<keyword evidence="3" id="KW-0378">Hydrolase</keyword>
<organism evidence="6 7">
    <name type="scientific">Bifidobacterium cebidarum</name>
    <dbReference type="NCBI Taxonomy" id="2650773"/>
    <lineage>
        <taxon>Bacteria</taxon>
        <taxon>Bacillati</taxon>
        <taxon>Actinomycetota</taxon>
        <taxon>Actinomycetes</taxon>
        <taxon>Bifidobacteriales</taxon>
        <taxon>Bifidobacteriaceae</taxon>
        <taxon>Bifidobacterium</taxon>
    </lineage>
</organism>
<evidence type="ECO:0000256" key="4">
    <source>
        <dbReference type="ARBA" id="ARBA00022842"/>
    </source>
</evidence>
<dbReference type="GO" id="GO:0046872">
    <property type="term" value="F:metal ion binding"/>
    <property type="evidence" value="ECO:0007669"/>
    <property type="project" value="UniProtKB-KW"/>
</dbReference>
<evidence type="ECO:0000256" key="3">
    <source>
        <dbReference type="ARBA" id="ARBA00022801"/>
    </source>
</evidence>
<comment type="caution">
    <text evidence="6">The sequence shown here is derived from an EMBL/GenBank/DDBJ whole genome shotgun (WGS) entry which is preliminary data.</text>
</comment>
<keyword evidence="4" id="KW-0460">Magnesium</keyword>
<dbReference type="Gene3D" id="3.40.50.1010">
    <property type="entry name" value="5'-nuclease"/>
    <property type="match status" value="1"/>
</dbReference>
<dbReference type="Pfam" id="PF13470">
    <property type="entry name" value="PIN_3"/>
    <property type="match status" value="1"/>
</dbReference>
<protein>
    <recommendedName>
        <fullName evidence="5">PIN domain-containing protein</fullName>
    </recommendedName>
</protein>
<dbReference type="CDD" id="cd09854">
    <property type="entry name" value="PIN_VapC-like"/>
    <property type="match status" value="1"/>
</dbReference>
<gene>
    <name evidence="6" type="ORF">F7D08_0877</name>
</gene>
<reference evidence="6 7" key="1">
    <citation type="submission" date="2019-09" db="EMBL/GenBank/DDBJ databases">
        <title>Characterization of the phylogenetic diversity of two novel species belonging to the genus Bifidobacterium: Bifidobacterium cebidarum sp. nov. and Bifidobacterium leontopitheci sp. nov.</title>
        <authorList>
            <person name="Lugli G.A."/>
            <person name="Duranti S."/>
            <person name="Milani C."/>
            <person name="Turroni F."/>
            <person name="Ventura M."/>
        </authorList>
    </citation>
    <scope>NUCLEOTIDE SEQUENCE [LARGE SCALE GENOMIC DNA]</scope>
    <source>
        <strain evidence="6 7">LMG 31469</strain>
    </source>
</reference>
<dbReference type="RefSeq" id="WP_152209499.1">
    <property type="nucleotide sequence ID" value="NZ_WBVS01000003.1"/>
</dbReference>
<feature type="domain" description="PIN" evidence="5">
    <location>
        <begin position="4"/>
        <end position="116"/>
    </location>
</feature>
<dbReference type="InterPro" id="IPR029060">
    <property type="entry name" value="PIN-like_dom_sf"/>
</dbReference>
<proteinExistence type="predicted"/>